<dbReference type="EMBL" id="JACSGR010000003">
    <property type="protein sequence ID" value="MBH5328951.1"/>
    <property type="molecule type" value="Genomic_DNA"/>
</dbReference>
<sequence length="636" mass="68944">MKIRKLSLLSAALLTGFPTLPAAAQTAAPVAASSVEYPGGQGWHVPAERYGAVIVDNVKIPMDDGVELAATIAYPADLQTGRRAEGRFPVLIEHMPYARFAVPLTVNDFFAKHGYISVFVRARGTGASGGEVQFLSPREGRDGANLIQWAAKTDGSDGKVAIHGCSWPGAIALTDAAYAGKNSPLKAVLASCSGMENMPRQSWLNGGMPTMSFWQFEGLGTQLVGDTPAVRRFFQTFTQDVIAGRDAAYQGRYWGERGTAALAEKIVANDVPVLLNAGWKDVVETGTVRAYLALQNAYAKRPAFAPMTANQPVSPKWQLVMGGWEHGQGMDMGLHLQWLDTWVKGQNTGLQRTQTPLHVFEMGSNRWVNLKGYPQTERATVWHLGANGSLSTGKAPQGQATLRYAQPSDADGKLSYTTEALKDGATLSGAMTATVYAQSSNRNMVLIARLYDVAPDGSEQLVSRGALVGSQRALDNSRTWRDSNGNITWAWQSFKRDRYLTPGETYRFDIALAPRQWGVQPGHRLRFELSSQTPAELCPADKMPPKNDSEPCRLTQPQQATVPGGVYTVLYGGNTPSAVNLPQLAYQAQPAVRAGKLALPWNEGSRRLETGERADNTSAIDNLLPTDSSITHPLVW</sequence>
<protein>
    <submittedName>
        <fullName evidence="4">CocE/NonD family hydrolase</fullName>
    </submittedName>
</protein>
<keyword evidence="5" id="KW-1185">Reference proteome</keyword>
<evidence type="ECO:0000259" key="3">
    <source>
        <dbReference type="SMART" id="SM00939"/>
    </source>
</evidence>
<feature type="chain" id="PRO_5045637174" evidence="2">
    <location>
        <begin position="25"/>
        <end position="636"/>
    </location>
</feature>
<dbReference type="InterPro" id="IPR008979">
    <property type="entry name" value="Galactose-bd-like_sf"/>
</dbReference>
<dbReference type="SUPFAM" id="SSF49785">
    <property type="entry name" value="Galactose-binding domain-like"/>
    <property type="match status" value="1"/>
</dbReference>
<dbReference type="SMART" id="SM00939">
    <property type="entry name" value="PepX_C"/>
    <property type="match status" value="1"/>
</dbReference>
<keyword evidence="2" id="KW-0732">Signal</keyword>
<feature type="signal peptide" evidence="2">
    <location>
        <begin position="1"/>
        <end position="24"/>
    </location>
</feature>
<dbReference type="Proteomes" id="UP000768471">
    <property type="component" value="Unassembled WGS sequence"/>
</dbReference>
<dbReference type="InterPro" id="IPR005674">
    <property type="entry name" value="CocE/Ser_esterase"/>
</dbReference>
<dbReference type="Pfam" id="PF02129">
    <property type="entry name" value="Peptidase_S15"/>
    <property type="match status" value="1"/>
</dbReference>
<evidence type="ECO:0000313" key="4">
    <source>
        <dbReference type="EMBL" id="MBH5328951.1"/>
    </source>
</evidence>
<organism evidence="4 5">
    <name type="scientific">Eikenella glucosivorans</name>
    <dbReference type="NCBI Taxonomy" id="2766967"/>
    <lineage>
        <taxon>Bacteria</taxon>
        <taxon>Pseudomonadati</taxon>
        <taxon>Pseudomonadota</taxon>
        <taxon>Betaproteobacteria</taxon>
        <taxon>Neisseriales</taxon>
        <taxon>Neisseriaceae</taxon>
        <taxon>Eikenella</taxon>
    </lineage>
</organism>
<evidence type="ECO:0000256" key="2">
    <source>
        <dbReference type="SAM" id="SignalP"/>
    </source>
</evidence>
<feature type="domain" description="Xaa-Pro dipeptidyl-peptidase C-terminal" evidence="3">
    <location>
        <begin position="336"/>
        <end position="580"/>
    </location>
</feature>
<dbReference type="Gene3D" id="3.40.50.1820">
    <property type="entry name" value="alpha/beta hydrolase"/>
    <property type="match status" value="1"/>
</dbReference>
<dbReference type="RefSeq" id="WP_197902861.1">
    <property type="nucleotide sequence ID" value="NZ_JACSGR010000003.1"/>
</dbReference>
<accession>A0ABS0N9J6</accession>
<dbReference type="NCBIfam" id="TIGR00976">
    <property type="entry name" value="CocE_NonD"/>
    <property type="match status" value="1"/>
</dbReference>
<keyword evidence="1 4" id="KW-0378">Hydrolase</keyword>
<dbReference type="GO" id="GO:0016787">
    <property type="term" value="F:hydrolase activity"/>
    <property type="evidence" value="ECO:0007669"/>
    <property type="project" value="UniProtKB-KW"/>
</dbReference>
<dbReference type="SUPFAM" id="SSF53474">
    <property type="entry name" value="alpha/beta-Hydrolases"/>
    <property type="match status" value="1"/>
</dbReference>
<evidence type="ECO:0000313" key="5">
    <source>
        <dbReference type="Proteomes" id="UP000768471"/>
    </source>
</evidence>
<gene>
    <name evidence="4" type="ORF">H9Q10_04625</name>
</gene>
<reference evidence="4 5" key="1">
    <citation type="submission" date="2020-09" db="EMBL/GenBank/DDBJ databases">
        <title>Eikenella S3660 sp. nov., isolated from a throat swab.</title>
        <authorList>
            <person name="Buhl M."/>
        </authorList>
    </citation>
    <scope>NUCLEOTIDE SEQUENCE [LARGE SCALE GENOMIC DNA]</scope>
    <source>
        <strain evidence="4 5">S3360</strain>
    </source>
</reference>
<dbReference type="Gene3D" id="2.60.120.260">
    <property type="entry name" value="Galactose-binding domain-like"/>
    <property type="match status" value="1"/>
</dbReference>
<dbReference type="InterPro" id="IPR013736">
    <property type="entry name" value="Xaa-Pro_dipept_C"/>
</dbReference>
<evidence type="ECO:0000256" key="1">
    <source>
        <dbReference type="ARBA" id="ARBA00022801"/>
    </source>
</evidence>
<dbReference type="InterPro" id="IPR029058">
    <property type="entry name" value="AB_hydrolase_fold"/>
</dbReference>
<comment type="caution">
    <text evidence="4">The sequence shown here is derived from an EMBL/GenBank/DDBJ whole genome shotgun (WGS) entry which is preliminary data.</text>
</comment>
<name>A0ABS0N9J6_9NEIS</name>
<proteinExistence type="predicted"/>
<dbReference type="Pfam" id="PF08530">
    <property type="entry name" value="PepX_C"/>
    <property type="match status" value="1"/>
</dbReference>
<dbReference type="InterPro" id="IPR000383">
    <property type="entry name" value="Xaa-Pro-like_dom"/>
</dbReference>